<gene>
    <name evidence="2" type="ORF">QYE77_03340</name>
</gene>
<keyword evidence="3" id="KW-1185">Reference proteome</keyword>
<dbReference type="Pfam" id="PF10105">
    <property type="entry name" value="DUF2344"/>
    <property type="match status" value="1"/>
</dbReference>
<protein>
    <submittedName>
        <fullName evidence="2">TIGR03936 family radical SAM-associated protein</fullName>
    </submittedName>
</protein>
<reference evidence="2 3" key="1">
    <citation type="submission" date="2023-07" db="EMBL/GenBank/DDBJ databases">
        <title>Novel species of Thermanaerothrix with wide hydrolytic capabilities.</title>
        <authorList>
            <person name="Zayulina K.S."/>
            <person name="Podosokorskaya O.A."/>
            <person name="Elcheninov A.G."/>
        </authorList>
    </citation>
    <scope>NUCLEOTIDE SEQUENCE [LARGE SCALE GENOMIC DNA]</scope>
    <source>
        <strain evidence="2 3">4228-RoL</strain>
    </source>
</reference>
<accession>A0ABU3NMV0</accession>
<dbReference type="RefSeq" id="WP_315623940.1">
    <property type="nucleotide sequence ID" value="NZ_JAUHMF010000001.1"/>
</dbReference>
<dbReference type="EMBL" id="JAUHMF010000001">
    <property type="protein sequence ID" value="MDT8897287.1"/>
    <property type="molecule type" value="Genomic_DNA"/>
</dbReference>
<proteinExistence type="predicted"/>
<evidence type="ECO:0000259" key="1">
    <source>
        <dbReference type="Pfam" id="PF10105"/>
    </source>
</evidence>
<evidence type="ECO:0000313" key="3">
    <source>
        <dbReference type="Proteomes" id="UP001254165"/>
    </source>
</evidence>
<dbReference type="Proteomes" id="UP001254165">
    <property type="component" value="Unassembled WGS sequence"/>
</dbReference>
<feature type="domain" description="DUF2344" evidence="1">
    <location>
        <begin position="4"/>
        <end position="186"/>
    </location>
</feature>
<name>A0ABU3NMV0_9CHLR</name>
<dbReference type="NCBIfam" id="TIGR03936">
    <property type="entry name" value="sam_1_link_chp"/>
    <property type="match status" value="1"/>
</dbReference>
<dbReference type="InterPro" id="IPR018768">
    <property type="entry name" value="DUF2344"/>
</dbReference>
<sequence>MIQRFRIHYAKTQPLRYVSSLDLQKVWERYLRRADLPLAYSHGFTPQPRLQQAQPLPLGYLGANEIIDVWLEAESDLSAEEVQAHLRATPQPGIEILSVTEISLEAPALVSQIVSADYEVWFLDPLDLDELGHRVAQLLNAPSIQRERRGKAYDLRPLIEFMEIRTDTTANRLGLFMRLATREGATGRPEEVVAALGYDPFAVRIIRTRLHGVNT</sequence>
<organism evidence="2 3">
    <name type="scientific">Thermanaerothrix solaris</name>
    <dbReference type="NCBI Taxonomy" id="3058434"/>
    <lineage>
        <taxon>Bacteria</taxon>
        <taxon>Bacillati</taxon>
        <taxon>Chloroflexota</taxon>
        <taxon>Anaerolineae</taxon>
        <taxon>Anaerolineales</taxon>
        <taxon>Anaerolineaceae</taxon>
        <taxon>Thermanaerothrix</taxon>
    </lineage>
</organism>
<comment type="caution">
    <text evidence="2">The sequence shown here is derived from an EMBL/GenBank/DDBJ whole genome shotgun (WGS) entry which is preliminary data.</text>
</comment>
<evidence type="ECO:0000313" key="2">
    <source>
        <dbReference type="EMBL" id="MDT8897287.1"/>
    </source>
</evidence>